<evidence type="ECO:0000256" key="4">
    <source>
        <dbReference type="ARBA" id="ARBA00031367"/>
    </source>
</evidence>
<comment type="pathway">
    <text evidence="1">Carbohydrate metabolism; galactose metabolism.</text>
</comment>
<evidence type="ECO:0000313" key="8">
    <source>
        <dbReference type="Proteomes" id="UP000494170"/>
    </source>
</evidence>
<dbReference type="InterPro" id="IPR036291">
    <property type="entry name" value="NAD(P)-bd_dom_sf"/>
</dbReference>
<evidence type="ECO:0000256" key="2">
    <source>
        <dbReference type="ARBA" id="ARBA00007637"/>
    </source>
</evidence>
<dbReference type="Pfam" id="PF01370">
    <property type="entry name" value="Epimerase"/>
    <property type="match status" value="1"/>
</dbReference>
<accession>A0A6P2M569</accession>
<evidence type="ECO:0000256" key="1">
    <source>
        <dbReference type="ARBA" id="ARBA00004947"/>
    </source>
</evidence>
<protein>
    <recommendedName>
        <fullName evidence="3">UDP-glucose 4-epimerase</fullName>
    </recommendedName>
    <alternativeName>
        <fullName evidence="5">Galactowaldenase</fullName>
    </alternativeName>
    <alternativeName>
        <fullName evidence="4">UDP-galactose 4-epimerase</fullName>
    </alternativeName>
</protein>
<sequence>MARCLVLGGNGFVGSYLVEGLIEAGHQPVVFDRPQVRRIADLEKLEGVTWFEGDFLNAEVLDEALDGCEYVFHLISTTLPKSSNDNPIYDVDTNLRGTLALLDAMVKHKARKVIFVSSGGTVYGRPRSVPISETHPTEPLCSYGITKLAIEKYLHLYYVLHGLDYAVLRLSNPFGERQRFEAKQGAVAVFLGHALRGEPIEIWGDGSVVRDYIYIADATRALISAMRDTAGEDRVFNIGSGEGRSLNQVLDAIETVLGRPVDKRYLAGRSFDVPVSVLDIERAERSLSWRPQVSFEDGLKNTAAWLRTTLAVDK</sequence>
<organism evidence="7 8">
    <name type="scientific">Burkholderia lata (strain ATCC 17760 / DSM 23089 / LMG 22485 / NCIMB 9086 / R18194 / 383)</name>
    <dbReference type="NCBI Taxonomy" id="482957"/>
    <lineage>
        <taxon>Bacteria</taxon>
        <taxon>Pseudomonadati</taxon>
        <taxon>Pseudomonadota</taxon>
        <taxon>Betaproteobacteria</taxon>
        <taxon>Burkholderiales</taxon>
        <taxon>Burkholderiaceae</taxon>
        <taxon>Burkholderia</taxon>
        <taxon>Burkholderia cepacia complex</taxon>
    </lineage>
</organism>
<gene>
    <name evidence="7" type="ORF">BLA6863_03486</name>
</gene>
<name>A0A6P2M569_BURL3</name>
<dbReference type="Gene3D" id="3.90.25.10">
    <property type="entry name" value="UDP-galactose 4-epimerase, domain 1"/>
    <property type="match status" value="1"/>
</dbReference>
<dbReference type="Gene3D" id="3.40.50.720">
    <property type="entry name" value="NAD(P)-binding Rossmann-like Domain"/>
    <property type="match status" value="1"/>
</dbReference>
<dbReference type="GO" id="GO:0033499">
    <property type="term" value="P:galactose catabolic process via UDP-galactose, Leloir pathway"/>
    <property type="evidence" value="ECO:0007669"/>
    <property type="project" value="TreeGrafter"/>
</dbReference>
<evidence type="ECO:0000259" key="6">
    <source>
        <dbReference type="Pfam" id="PF01370"/>
    </source>
</evidence>
<dbReference type="InterPro" id="IPR001509">
    <property type="entry name" value="Epimerase_deHydtase"/>
</dbReference>
<dbReference type="RefSeq" id="WP_174941529.1">
    <property type="nucleotide sequence ID" value="NZ_CABVPY010000019.1"/>
</dbReference>
<dbReference type="EMBL" id="CABVPY010000019">
    <property type="protein sequence ID" value="VWB73883.1"/>
    <property type="molecule type" value="Genomic_DNA"/>
</dbReference>
<dbReference type="PANTHER" id="PTHR43725">
    <property type="entry name" value="UDP-GLUCOSE 4-EPIMERASE"/>
    <property type="match status" value="1"/>
</dbReference>
<evidence type="ECO:0000313" key="7">
    <source>
        <dbReference type="EMBL" id="VWB73883.1"/>
    </source>
</evidence>
<dbReference type="AlphaFoldDB" id="A0A6P2M569"/>
<evidence type="ECO:0000256" key="3">
    <source>
        <dbReference type="ARBA" id="ARBA00018569"/>
    </source>
</evidence>
<evidence type="ECO:0000256" key="5">
    <source>
        <dbReference type="ARBA" id="ARBA00033067"/>
    </source>
</evidence>
<dbReference type="SUPFAM" id="SSF51735">
    <property type="entry name" value="NAD(P)-binding Rossmann-fold domains"/>
    <property type="match status" value="1"/>
</dbReference>
<dbReference type="Proteomes" id="UP000494170">
    <property type="component" value="Unassembled WGS sequence"/>
</dbReference>
<comment type="similarity">
    <text evidence="2">Belongs to the NAD(P)-dependent epimerase/dehydratase family.</text>
</comment>
<proteinExistence type="inferred from homology"/>
<dbReference type="PANTHER" id="PTHR43725:SF53">
    <property type="entry name" value="UDP-ARABINOSE 4-EPIMERASE 1"/>
    <property type="match status" value="1"/>
</dbReference>
<feature type="domain" description="NAD-dependent epimerase/dehydratase" evidence="6">
    <location>
        <begin position="5"/>
        <end position="239"/>
    </location>
</feature>
<reference evidence="7 8" key="1">
    <citation type="submission" date="2019-09" db="EMBL/GenBank/DDBJ databases">
        <authorList>
            <person name="Depoorter E."/>
        </authorList>
    </citation>
    <scope>NUCLEOTIDE SEQUENCE [LARGE SCALE GENOMIC DNA]</scope>
    <source>
        <strain evidence="7">LMG 6863</strain>
    </source>
</reference>